<keyword evidence="1" id="KW-0812">Transmembrane</keyword>
<dbReference type="EMBL" id="QREV01000006">
    <property type="protein sequence ID" value="RDU50415.1"/>
    <property type="molecule type" value="Genomic_DNA"/>
</dbReference>
<feature type="transmembrane region" description="Helical" evidence="1">
    <location>
        <begin position="82"/>
        <end position="101"/>
    </location>
</feature>
<feature type="transmembrane region" description="Helical" evidence="1">
    <location>
        <begin position="29"/>
        <end position="51"/>
    </location>
</feature>
<reference evidence="2 3" key="1">
    <citation type="submission" date="2018-07" db="EMBL/GenBank/DDBJ databases">
        <title>Parabacteroides acidifaciens nov. sp., isolated from human feces.</title>
        <authorList>
            <person name="Wang Y.J."/>
        </authorList>
    </citation>
    <scope>NUCLEOTIDE SEQUENCE [LARGE SCALE GENOMIC DNA]</scope>
    <source>
        <strain evidence="2 3">426-9</strain>
    </source>
</reference>
<name>A0A3D8HHF6_9BACT</name>
<dbReference type="Proteomes" id="UP000256321">
    <property type="component" value="Unassembled WGS sequence"/>
</dbReference>
<keyword evidence="1" id="KW-0472">Membrane</keyword>
<proteinExistence type="predicted"/>
<keyword evidence="1" id="KW-1133">Transmembrane helix</keyword>
<accession>A0A3D8HHF6</accession>
<gene>
    <name evidence="2" type="ORF">DWU89_04340</name>
</gene>
<feature type="transmembrane region" description="Helical" evidence="1">
    <location>
        <begin position="113"/>
        <end position="133"/>
    </location>
</feature>
<feature type="transmembrane region" description="Helical" evidence="1">
    <location>
        <begin position="57"/>
        <end position="75"/>
    </location>
</feature>
<sequence>MNINIKHIIMNTSIATNRIKRFINSFPEIWYITLFSLLVISDIACLFTSGWHSGNTVTTLVSLAIVILLLMQLFRNNTWSRFLLGTIFTFGSLFMFLALLSEYSEFPLGTEPGAITLLAVGIPLIGFSFLMGGKMLLKGIRNMYAC</sequence>
<evidence type="ECO:0000256" key="1">
    <source>
        <dbReference type="SAM" id="Phobius"/>
    </source>
</evidence>
<comment type="caution">
    <text evidence="2">The sequence shown here is derived from an EMBL/GenBank/DDBJ whole genome shotgun (WGS) entry which is preliminary data.</text>
</comment>
<evidence type="ECO:0000313" key="2">
    <source>
        <dbReference type="EMBL" id="RDU50415.1"/>
    </source>
</evidence>
<organism evidence="2 3">
    <name type="scientific">Parabacteroides acidifaciens</name>
    <dbReference type="NCBI Taxonomy" id="2290935"/>
    <lineage>
        <taxon>Bacteria</taxon>
        <taxon>Pseudomonadati</taxon>
        <taxon>Bacteroidota</taxon>
        <taxon>Bacteroidia</taxon>
        <taxon>Bacteroidales</taxon>
        <taxon>Tannerellaceae</taxon>
        <taxon>Parabacteroides</taxon>
    </lineage>
</organism>
<evidence type="ECO:0000313" key="3">
    <source>
        <dbReference type="Proteomes" id="UP000256321"/>
    </source>
</evidence>
<protein>
    <submittedName>
        <fullName evidence="2">Uncharacterized protein</fullName>
    </submittedName>
</protein>
<dbReference type="AlphaFoldDB" id="A0A3D8HHF6"/>